<name>A0A1S9RPB7_PENBI</name>
<accession>A0A1S9RPB7</accession>
<comment type="subunit">
    <text evidence="5">V-ATPase is a heteromultimeric enzyme made up of two complexes: the ATP-hydrolytic V1 complex and the proton translocation V0 complex.</text>
</comment>
<dbReference type="Proteomes" id="UP000190744">
    <property type="component" value="Unassembled WGS sequence"/>
</dbReference>
<dbReference type="InterPro" id="IPR005124">
    <property type="entry name" value="V-ATPase_G"/>
</dbReference>
<reference evidence="8" key="1">
    <citation type="submission" date="2015-09" db="EMBL/GenBank/DDBJ databases">
        <authorList>
            <person name="Fill T.P."/>
            <person name="Baretta J.F."/>
            <person name="de Almeida L.G."/>
            <person name="Rocha M."/>
            <person name="de Souza D.H."/>
            <person name="Malavazi I."/>
            <person name="Cerdeira L.T."/>
            <person name="Hong H."/>
            <person name="Samborskyy M."/>
            <person name="de Vasconcelos A.T."/>
            <person name="Leadlay P."/>
            <person name="Rodrigues-Filho E."/>
        </authorList>
    </citation>
    <scope>NUCLEOTIDE SEQUENCE [LARGE SCALE GENOMIC DNA]</scope>
    <source>
        <strain evidence="8">LaBioMMi 136</strain>
    </source>
</reference>
<keyword evidence="6" id="KW-0175">Coiled coil</keyword>
<evidence type="ECO:0000256" key="2">
    <source>
        <dbReference type="ARBA" id="ARBA00022448"/>
    </source>
</evidence>
<dbReference type="NCBIfam" id="TIGR01147">
    <property type="entry name" value="V_ATP_synt_G"/>
    <property type="match status" value="1"/>
</dbReference>
<evidence type="ECO:0000313" key="7">
    <source>
        <dbReference type="EMBL" id="OOQ87379.1"/>
    </source>
</evidence>
<gene>
    <name evidence="7" type="ORF">PEBR_17243</name>
</gene>
<feature type="coiled-coil region" evidence="6">
    <location>
        <begin position="71"/>
        <end position="135"/>
    </location>
</feature>
<evidence type="ECO:0000313" key="8">
    <source>
        <dbReference type="Proteomes" id="UP000190744"/>
    </source>
</evidence>
<evidence type="ECO:0000256" key="5">
    <source>
        <dbReference type="RuleBase" id="RU364019"/>
    </source>
</evidence>
<proteinExistence type="inferred from homology"/>
<keyword evidence="3 5" id="KW-0375">Hydrogen ion transport</keyword>
<dbReference type="PANTHER" id="PTHR12713">
    <property type="entry name" value="VACUOLAR ATP SYNTHASE SUBUNIT G"/>
    <property type="match status" value="1"/>
</dbReference>
<dbReference type="Gene3D" id="1.20.5.2950">
    <property type="match status" value="1"/>
</dbReference>
<evidence type="ECO:0000256" key="6">
    <source>
        <dbReference type="SAM" id="Coils"/>
    </source>
</evidence>
<comment type="function">
    <text evidence="5">Subunit of the V1 complex of vacuolar(H+)-ATPase (V-ATPase), a multisubunit enzyme composed of a peripheral complex (V1) that hydrolyzes ATP and a membrane integral complex (V0) that translocates protons. V-ATPase is responsible for acidifying and maintaining the pH of intracellular compartments and in some cell types, is targeted to the plasma membrane, where it is responsible for acidifying the extracellular environment.</text>
</comment>
<dbReference type="AlphaFoldDB" id="A0A1S9RPB7"/>
<dbReference type="GO" id="GO:0046961">
    <property type="term" value="F:proton-transporting ATPase activity, rotational mechanism"/>
    <property type="evidence" value="ECO:0007669"/>
    <property type="project" value="InterPro"/>
</dbReference>
<keyword evidence="2 5" id="KW-0813">Transport</keyword>
<sequence>MPGGVSCYQKAEMTGTPHPRRQHLLTFPCHFFSSDIKRGFWVKMSAQNSAGIQTLLDAEREAQKIVQQDRTKRIRDAKAEAQKEIEEYRNQKEEEYKKFEAEHSSGFKKAEEDANKEAEEKLKEIEAAGKKHGDKVVEDLIKATTDVKPQVPEKIVVQA</sequence>
<evidence type="ECO:0000256" key="4">
    <source>
        <dbReference type="ARBA" id="ARBA00023065"/>
    </source>
</evidence>
<dbReference type="GO" id="GO:0016887">
    <property type="term" value="F:ATP hydrolysis activity"/>
    <property type="evidence" value="ECO:0007669"/>
    <property type="project" value="TreeGrafter"/>
</dbReference>
<evidence type="ECO:0000256" key="1">
    <source>
        <dbReference type="ARBA" id="ARBA00010066"/>
    </source>
</evidence>
<dbReference type="Pfam" id="PF03179">
    <property type="entry name" value="V-ATPase_G"/>
    <property type="match status" value="1"/>
</dbReference>
<comment type="caution">
    <text evidence="7">The sequence shown here is derived from an EMBL/GenBank/DDBJ whole genome shotgun (WGS) entry which is preliminary data.</text>
</comment>
<evidence type="ECO:0000256" key="3">
    <source>
        <dbReference type="ARBA" id="ARBA00022781"/>
    </source>
</evidence>
<dbReference type="EMBL" id="LJBN01000125">
    <property type="protein sequence ID" value="OOQ87379.1"/>
    <property type="molecule type" value="Genomic_DNA"/>
</dbReference>
<dbReference type="PANTHER" id="PTHR12713:SF11">
    <property type="entry name" value="V-TYPE PROTON ATPASE SUBUNIT G"/>
    <property type="match status" value="1"/>
</dbReference>
<organism evidence="7 8">
    <name type="scientific">Penicillium brasilianum</name>
    <dbReference type="NCBI Taxonomy" id="104259"/>
    <lineage>
        <taxon>Eukaryota</taxon>
        <taxon>Fungi</taxon>
        <taxon>Dikarya</taxon>
        <taxon>Ascomycota</taxon>
        <taxon>Pezizomycotina</taxon>
        <taxon>Eurotiomycetes</taxon>
        <taxon>Eurotiomycetidae</taxon>
        <taxon>Eurotiales</taxon>
        <taxon>Aspergillaceae</taxon>
        <taxon>Penicillium</taxon>
    </lineage>
</organism>
<dbReference type="GO" id="GO:0000221">
    <property type="term" value="C:vacuolar proton-transporting V-type ATPase, V1 domain"/>
    <property type="evidence" value="ECO:0007669"/>
    <property type="project" value="TreeGrafter"/>
</dbReference>
<protein>
    <recommendedName>
        <fullName evidence="5">V-type proton ATPase subunit G</fullName>
    </recommendedName>
</protein>
<comment type="similarity">
    <text evidence="1 5">Belongs to the V-ATPase G subunit family.</text>
</comment>
<dbReference type="FunFam" id="1.20.5.2950:FF:000001">
    <property type="entry name" value="V-type proton ATPase subunit G"/>
    <property type="match status" value="1"/>
</dbReference>
<keyword evidence="4 5" id="KW-0406">Ion transport</keyword>